<evidence type="ECO:0000313" key="2">
    <source>
        <dbReference type="EMBL" id="WIA10248.1"/>
    </source>
</evidence>
<dbReference type="EMBL" id="CP126209">
    <property type="protein sequence ID" value="WIA10248.1"/>
    <property type="molecule type" value="Genomic_DNA"/>
</dbReference>
<reference evidence="2 3" key="1">
    <citation type="submission" date="2023-05" db="EMBL/GenBank/DDBJ databases">
        <title>A 100% complete, gapless, phased diploid assembly of the Scenedesmus obliquus UTEX 3031 genome.</title>
        <authorList>
            <person name="Biondi T.C."/>
            <person name="Hanschen E.R."/>
            <person name="Kwon T."/>
            <person name="Eng W."/>
            <person name="Kruse C.P.S."/>
            <person name="Koehler S.I."/>
            <person name="Kunde Y."/>
            <person name="Gleasner C.D."/>
            <person name="You Mak K.T."/>
            <person name="Polle J."/>
            <person name="Hovde B.T."/>
            <person name="Starkenburg S.R."/>
        </authorList>
    </citation>
    <scope>NUCLEOTIDE SEQUENCE [LARGE SCALE GENOMIC DNA]</scope>
    <source>
        <strain evidence="2 3">DOE0152z</strain>
    </source>
</reference>
<evidence type="ECO:0000313" key="3">
    <source>
        <dbReference type="Proteomes" id="UP001244341"/>
    </source>
</evidence>
<name>A0ABY8TS17_TETOB</name>
<sequence>MSQRGGRHRKESAGRSTAPHPVTAENLLQEAETLQQRAERKSGRDAPQAFEAAAAKYQQALQAGLSQESQADAAFGLGECLQLWADAEVQLLQEAPDDALTQQLQQQVRERAAGLYQSSVQAYQQVQQPASDDVAAAAATGGLRPDAGVNAANALCSWAELVQGPQHAQLLQQAVALYRAALAQEEDAATLSNLGDALVAQGEAALQSGEADAGQAAFGSALEAYQASCSLSDSSAGDDLPGLLHNWGVGLHTISKQAQDCPLKQSLLQQAADKLRASITFSRADPAPHNALGDVLMDAAELVVNLASSSSSSSSSSSNSSATAGGSSGGFGGAVALPAAAAEQAAVLLKQAVDDGYSAALSISRSNADALVGTAEASVAMAKLAKRQGDQAAAAAHITAAVGHYSSALQRPHLLGAAADRADIRYNAACAAALAGQHSTAQQLLTYLAAGGTLSAADMAADEDVASIRGQQWFQELLCGLQAT</sequence>
<dbReference type="Gene3D" id="1.25.40.10">
    <property type="entry name" value="Tetratricopeptide repeat domain"/>
    <property type="match status" value="1"/>
</dbReference>
<protein>
    <submittedName>
        <fullName evidence="2">Uncharacterized protein</fullName>
    </submittedName>
</protein>
<feature type="compositionally biased region" description="Basic residues" evidence="1">
    <location>
        <begin position="1"/>
        <end position="10"/>
    </location>
</feature>
<feature type="region of interest" description="Disordered" evidence="1">
    <location>
        <begin position="1"/>
        <end position="25"/>
    </location>
</feature>
<dbReference type="Proteomes" id="UP001244341">
    <property type="component" value="Chromosome 2b"/>
</dbReference>
<keyword evidence="3" id="KW-1185">Reference proteome</keyword>
<evidence type="ECO:0000256" key="1">
    <source>
        <dbReference type="SAM" id="MobiDB-lite"/>
    </source>
</evidence>
<dbReference type="InterPro" id="IPR011990">
    <property type="entry name" value="TPR-like_helical_dom_sf"/>
</dbReference>
<organism evidence="2 3">
    <name type="scientific">Tetradesmus obliquus</name>
    <name type="common">Green alga</name>
    <name type="synonym">Acutodesmus obliquus</name>
    <dbReference type="NCBI Taxonomy" id="3088"/>
    <lineage>
        <taxon>Eukaryota</taxon>
        <taxon>Viridiplantae</taxon>
        <taxon>Chlorophyta</taxon>
        <taxon>core chlorophytes</taxon>
        <taxon>Chlorophyceae</taxon>
        <taxon>CS clade</taxon>
        <taxon>Sphaeropleales</taxon>
        <taxon>Scenedesmaceae</taxon>
        <taxon>Tetradesmus</taxon>
    </lineage>
</organism>
<proteinExistence type="predicted"/>
<accession>A0ABY8TS17</accession>
<gene>
    <name evidence="2" type="ORF">OEZ85_010448</name>
</gene>